<dbReference type="Gene3D" id="1.25.10.10">
    <property type="entry name" value="Leucine-rich Repeat Variant"/>
    <property type="match status" value="1"/>
</dbReference>
<dbReference type="Pfam" id="PF23271">
    <property type="entry name" value="HEAT_GCN1"/>
    <property type="match status" value="1"/>
</dbReference>
<evidence type="ECO:0000256" key="1">
    <source>
        <dbReference type="ARBA" id="ARBA00007657"/>
    </source>
</evidence>
<dbReference type="GO" id="GO:0010265">
    <property type="term" value="P:SCF complex assembly"/>
    <property type="evidence" value="ECO:0007669"/>
    <property type="project" value="InterPro"/>
</dbReference>
<keyword evidence="7" id="KW-1185">Reference proteome</keyword>
<protein>
    <submittedName>
        <fullName evidence="6">TIP120-domain-containing protein</fullName>
    </submittedName>
</protein>
<reference evidence="6 7" key="1">
    <citation type="journal article" date="2016" name="Mol. Biol. Evol.">
        <title>Comparative Genomics of Early-Diverging Mushroom-Forming Fungi Provides Insights into the Origins of Lignocellulose Decay Capabilities.</title>
        <authorList>
            <person name="Nagy L.G."/>
            <person name="Riley R."/>
            <person name="Tritt A."/>
            <person name="Adam C."/>
            <person name="Daum C."/>
            <person name="Floudas D."/>
            <person name="Sun H."/>
            <person name="Yadav J.S."/>
            <person name="Pangilinan J."/>
            <person name="Larsson K.H."/>
            <person name="Matsuura K."/>
            <person name="Barry K."/>
            <person name="Labutti K."/>
            <person name="Kuo R."/>
            <person name="Ohm R.A."/>
            <person name="Bhattacharya S.S."/>
            <person name="Shirouzu T."/>
            <person name="Yoshinaga Y."/>
            <person name="Martin F.M."/>
            <person name="Grigoriev I.V."/>
            <person name="Hibbett D.S."/>
        </authorList>
    </citation>
    <scope>NUCLEOTIDE SEQUENCE [LARGE SCALE GENOMIC DNA]</scope>
    <source>
        <strain evidence="6 7">HHB12029</strain>
    </source>
</reference>
<evidence type="ECO:0000313" key="6">
    <source>
        <dbReference type="EMBL" id="KZV81117.1"/>
    </source>
</evidence>
<dbReference type="PANTHER" id="PTHR12696">
    <property type="entry name" value="TIP120"/>
    <property type="match status" value="1"/>
</dbReference>
<evidence type="ECO:0000313" key="7">
    <source>
        <dbReference type="Proteomes" id="UP000077266"/>
    </source>
</evidence>
<dbReference type="SUPFAM" id="SSF48371">
    <property type="entry name" value="ARM repeat"/>
    <property type="match status" value="1"/>
</dbReference>
<feature type="domain" description="Stalled ribosome sensor GCN1-like HEAT repeats region" evidence="5">
    <location>
        <begin position="253"/>
        <end position="390"/>
    </location>
</feature>
<proteinExistence type="inferred from homology"/>
<evidence type="ECO:0000256" key="2">
    <source>
        <dbReference type="ARBA" id="ARBA00022737"/>
    </source>
</evidence>
<dbReference type="AlphaFoldDB" id="A0A165BRJ5"/>
<keyword evidence="3" id="KW-0833">Ubl conjugation pathway</keyword>
<dbReference type="EMBL" id="KV426416">
    <property type="protein sequence ID" value="KZV81117.1"/>
    <property type="molecule type" value="Genomic_DNA"/>
</dbReference>
<evidence type="ECO:0000256" key="3">
    <source>
        <dbReference type="ARBA" id="ARBA00022786"/>
    </source>
</evidence>
<organism evidence="6 7">
    <name type="scientific">Exidia glandulosa HHB12029</name>
    <dbReference type="NCBI Taxonomy" id="1314781"/>
    <lineage>
        <taxon>Eukaryota</taxon>
        <taxon>Fungi</taxon>
        <taxon>Dikarya</taxon>
        <taxon>Basidiomycota</taxon>
        <taxon>Agaricomycotina</taxon>
        <taxon>Agaricomycetes</taxon>
        <taxon>Auriculariales</taxon>
        <taxon>Exidiaceae</taxon>
        <taxon>Exidia</taxon>
    </lineage>
</organism>
<dbReference type="OrthoDB" id="6260732at2759"/>
<dbReference type="InterPro" id="IPR016024">
    <property type="entry name" value="ARM-type_fold"/>
</dbReference>
<sequence length="574" mass="62807">MEDAWVSASIEWVLGVLRRSGRGGRVEAFQCLGVLLNAYRNGLPPQLSEQLIPQLTQYLSTADIALLAQTLLINAALLQLAPQETFRLTEKQVLPSVYAIAPSPLASSTAPIEALQTFFAALVEADGQIATHVVPNLIRAVERAPPNERAPANVAKCVSRIVRSAQSVAAGTIAEFSKYIKKGTKASESQVVLSLLTLGEIGRTVDMAQQSDVFTVCLDYFAAESEELRSAAAFAAGNITIGNTHVFLPHLLKLVQSSSEKRLLCLHALKEVVTNALHGQLEMIADSLWQPLFQNSQGDDATRNMAAACLGKLTTAAPSRYLPQLQARLRDESPAVRATVVSSIRYTFADTGHSYDELLSPLIVDFLSLMEDPDLTVRQLSLSALNAAARNKPQLIREHLNTLLPRLYKETAIKPELIRVVQMGPWQHKVDDGLEARKTAYETMYTLLDTCLARLDVHELLSRVLAGLADSADEIKVLCHMMLFRLSQIAPTAVAQRLDDATPELQKTMAGAAVTKDTVKQDLERAAEQQRSALRAIAALSKINTPGMAPKFDTMVEDILRGTWAAEYRELLEK</sequence>
<dbReference type="InterPro" id="IPR039852">
    <property type="entry name" value="CAND1/CAND2"/>
</dbReference>
<comment type="similarity">
    <text evidence="1">Belongs to the CAND family.</text>
</comment>
<dbReference type="InterPro" id="IPR057546">
    <property type="entry name" value="HEAT_GCN1"/>
</dbReference>
<evidence type="ECO:0000259" key="5">
    <source>
        <dbReference type="Pfam" id="PF23271"/>
    </source>
</evidence>
<feature type="domain" description="TATA-binding protein interacting (TIP20)" evidence="4">
    <location>
        <begin position="395"/>
        <end position="558"/>
    </location>
</feature>
<dbReference type="InParanoid" id="A0A165BRJ5"/>
<evidence type="ECO:0000259" key="4">
    <source>
        <dbReference type="Pfam" id="PF08623"/>
    </source>
</evidence>
<accession>A0A165BRJ5</accession>
<dbReference type="InterPro" id="IPR013932">
    <property type="entry name" value="TATA-bd_TIP120"/>
</dbReference>
<dbReference type="STRING" id="1314781.A0A165BRJ5"/>
<keyword evidence="2" id="KW-0677">Repeat</keyword>
<name>A0A165BRJ5_EXIGL</name>
<dbReference type="Proteomes" id="UP000077266">
    <property type="component" value="Unassembled WGS sequence"/>
</dbReference>
<dbReference type="InterPro" id="IPR011989">
    <property type="entry name" value="ARM-like"/>
</dbReference>
<gene>
    <name evidence="6" type="ORF">EXIGLDRAFT_780101</name>
</gene>
<dbReference type="Pfam" id="PF08623">
    <property type="entry name" value="TIP120"/>
    <property type="match status" value="1"/>
</dbReference>